<dbReference type="EMBL" id="JAMKFB020000005">
    <property type="protein sequence ID" value="KAL0193753.1"/>
    <property type="molecule type" value="Genomic_DNA"/>
</dbReference>
<keyword evidence="1" id="KW-1133">Transmembrane helix</keyword>
<dbReference type="Gene3D" id="3.40.20.10">
    <property type="entry name" value="Severin"/>
    <property type="match status" value="1"/>
</dbReference>
<evidence type="ECO:0000259" key="2">
    <source>
        <dbReference type="Pfam" id="PF00626"/>
    </source>
</evidence>
<gene>
    <name evidence="3" type="ORF">M9458_012049</name>
</gene>
<evidence type="ECO:0000313" key="3">
    <source>
        <dbReference type="EMBL" id="KAL0193753.1"/>
    </source>
</evidence>
<feature type="transmembrane region" description="Helical" evidence="1">
    <location>
        <begin position="29"/>
        <end position="51"/>
    </location>
</feature>
<keyword evidence="4" id="KW-1185">Reference proteome</keyword>
<dbReference type="Proteomes" id="UP001529510">
    <property type="component" value="Unassembled WGS sequence"/>
</dbReference>
<feature type="non-terminal residue" evidence="3">
    <location>
        <position position="1"/>
    </location>
</feature>
<evidence type="ECO:0000313" key="4">
    <source>
        <dbReference type="Proteomes" id="UP001529510"/>
    </source>
</evidence>
<dbReference type="AlphaFoldDB" id="A0ABD0R612"/>
<feature type="domain" description="Gelsolin-like" evidence="2">
    <location>
        <begin position="13"/>
        <end position="44"/>
    </location>
</feature>
<sequence>SVSADNANMPSLGEAVRCTVSSLDPGGLYLIYCPLALLLWVGSCAPAHALLQLFNTNSFSYLTSGE</sequence>
<dbReference type="Pfam" id="PF00626">
    <property type="entry name" value="Gelsolin"/>
    <property type="match status" value="1"/>
</dbReference>
<keyword evidence="1" id="KW-0472">Membrane</keyword>
<dbReference type="InterPro" id="IPR036180">
    <property type="entry name" value="Gelsolin-like_dom_sf"/>
</dbReference>
<feature type="non-terminal residue" evidence="3">
    <location>
        <position position="66"/>
    </location>
</feature>
<name>A0ABD0R612_CIRMR</name>
<proteinExistence type="predicted"/>
<dbReference type="SUPFAM" id="SSF82754">
    <property type="entry name" value="C-terminal, gelsolin-like domain of Sec23/24"/>
    <property type="match status" value="1"/>
</dbReference>
<comment type="caution">
    <text evidence="3">The sequence shown here is derived from an EMBL/GenBank/DDBJ whole genome shotgun (WGS) entry which is preliminary data.</text>
</comment>
<dbReference type="InterPro" id="IPR007123">
    <property type="entry name" value="Gelsolin-like_dom"/>
</dbReference>
<evidence type="ECO:0000256" key="1">
    <source>
        <dbReference type="SAM" id="Phobius"/>
    </source>
</evidence>
<protein>
    <recommendedName>
        <fullName evidence="2">Gelsolin-like domain-containing protein</fullName>
    </recommendedName>
</protein>
<reference evidence="3 4" key="1">
    <citation type="submission" date="2024-05" db="EMBL/GenBank/DDBJ databases">
        <title>Genome sequencing and assembly of Indian major carp, Cirrhinus mrigala (Hamilton, 1822).</title>
        <authorList>
            <person name="Mohindra V."/>
            <person name="Chowdhury L.M."/>
            <person name="Lal K."/>
            <person name="Jena J.K."/>
        </authorList>
    </citation>
    <scope>NUCLEOTIDE SEQUENCE [LARGE SCALE GENOMIC DNA]</scope>
    <source>
        <strain evidence="3">CM1030</strain>
        <tissue evidence="3">Blood</tissue>
    </source>
</reference>
<keyword evidence="1" id="KW-0812">Transmembrane</keyword>
<accession>A0ABD0R612</accession>
<organism evidence="3 4">
    <name type="scientific">Cirrhinus mrigala</name>
    <name type="common">Mrigala</name>
    <dbReference type="NCBI Taxonomy" id="683832"/>
    <lineage>
        <taxon>Eukaryota</taxon>
        <taxon>Metazoa</taxon>
        <taxon>Chordata</taxon>
        <taxon>Craniata</taxon>
        <taxon>Vertebrata</taxon>
        <taxon>Euteleostomi</taxon>
        <taxon>Actinopterygii</taxon>
        <taxon>Neopterygii</taxon>
        <taxon>Teleostei</taxon>
        <taxon>Ostariophysi</taxon>
        <taxon>Cypriniformes</taxon>
        <taxon>Cyprinidae</taxon>
        <taxon>Labeoninae</taxon>
        <taxon>Labeonini</taxon>
        <taxon>Cirrhinus</taxon>
    </lineage>
</organism>
<dbReference type="InterPro" id="IPR029006">
    <property type="entry name" value="ADF-H/Gelsolin-like_dom_sf"/>
</dbReference>